<protein>
    <submittedName>
        <fullName evidence="1">Uncharacterized protein</fullName>
    </submittedName>
</protein>
<proteinExistence type="predicted"/>
<name>A0A1W1UVG5_9DEIO</name>
<dbReference type="Proteomes" id="UP000192582">
    <property type="component" value="Unassembled WGS sequence"/>
</dbReference>
<keyword evidence="2" id="KW-1185">Reference proteome</keyword>
<accession>A0A1W1UVG5</accession>
<dbReference type="EMBL" id="FWWU01000008">
    <property type="protein sequence ID" value="SMB85158.1"/>
    <property type="molecule type" value="Genomic_DNA"/>
</dbReference>
<evidence type="ECO:0000313" key="2">
    <source>
        <dbReference type="Proteomes" id="UP000192582"/>
    </source>
</evidence>
<dbReference type="RefSeq" id="WP_281255847.1">
    <property type="nucleotide sequence ID" value="NZ_FWWU01000008.1"/>
</dbReference>
<dbReference type="STRING" id="695939.SAMN00790413_03290"/>
<reference evidence="1 2" key="1">
    <citation type="submission" date="2017-04" db="EMBL/GenBank/DDBJ databases">
        <authorList>
            <person name="Afonso C.L."/>
            <person name="Miller P.J."/>
            <person name="Scott M.A."/>
            <person name="Spackman E."/>
            <person name="Goraichik I."/>
            <person name="Dimitrov K.M."/>
            <person name="Suarez D.L."/>
            <person name="Swayne D.E."/>
        </authorList>
    </citation>
    <scope>NUCLEOTIDE SEQUENCE [LARGE SCALE GENOMIC DNA]</scope>
    <source>
        <strain evidence="1 2">KR-140</strain>
    </source>
</reference>
<gene>
    <name evidence="1" type="ORF">SAMN00790413_03290</name>
</gene>
<dbReference type="AlphaFoldDB" id="A0A1W1UVG5"/>
<sequence>MRDHGDLYPEDVLKRFEAALEAFVLTTSAAPSRTLSRPSA</sequence>
<organism evidence="1 2">
    <name type="scientific">Deinococcus hopiensis KR-140</name>
    <dbReference type="NCBI Taxonomy" id="695939"/>
    <lineage>
        <taxon>Bacteria</taxon>
        <taxon>Thermotogati</taxon>
        <taxon>Deinococcota</taxon>
        <taxon>Deinococci</taxon>
        <taxon>Deinococcales</taxon>
        <taxon>Deinococcaceae</taxon>
        <taxon>Deinococcus</taxon>
    </lineage>
</organism>
<evidence type="ECO:0000313" key="1">
    <source>
        <dbReference type="EMBL" id="SMB85158.1"/>
    </source>
</evidence>